<name>A0ACB8UU20_9EURO</name>
<gene>
    <name evidence="1" type="ORF">LOY88_004252</name>
</gene>
<evidence type="ECO:0000313" key="1">
    <source>
        <dbReference type="EMBL" id="KAI2385167.1"/>
    </source>
</evidence>
<sequence>MPKNKSSDSPPRYSKLPPQGHASSSNDAGPSSANIPTQDTSTQRGPEIPPNNDFLDDPPLPNPRPNRNRRPRPGHSARSNPFDTDGAYDHEDSTSADLQLAAVRHVVRPPTSDSDSESSTSSLIAPSEAILYVSAMAAGQNYARLYDTPGRIIVVHALSVFVEDMQAILARRVLSVNGLRGRVNHRFYLSTEMIGAIAESLDCCYGLVTRWTREHGILLDFRGDVWLDPWHLPPGVEGALRRLFHMHRVLVQ</sequence>
<reference evidence="1" key="1">
    <citation type="journal article" date="2022" name="bioRxiv">
        <title>Population genetic analysis of Ophidiomyces ophidiicola, the causative agent of snake fungal disease, indicates recent introductions to the USA.</title>
        <authorList>
            <person name="Ladner J.T."/>
            <person name="Palmer J.M."/>
            <person name="Ettinger C.L."/>
            <person name="Stajich J.E."/>
            <person name="Farrell T.M."/>
            <person name="Glorioso B.M."/>
            <person name="Lawson B."/>
            <person name="Price S.J."/>
            <person name="Stengle A.G."/>
            <person name="Grear D.A."/>
            <person name="Lorch J.M."/>
        </authorList>
    </citation>
    <scope>NUCLEOTIDE SEQUENCE</scope>
    <source>
        <strain evidence="1">NWHC 24266-5</strain>
    </source>
</reference>
<protein>
    <submittedName>
        <fullName evidence="1">Uncharacterized protein</fullName>
    </submittedName>
</protein>
<proteinExistence type="predicted"/>
<dbReference type="EMBL" id="JALBCA010000062">
    <property type="protein sequence ID" value="KAI2385167.1"/>
    <property type="molecule type" value="Genomic_DNA"/>
</dbReference>
<accession>A0ACB8UU20</accession>
<comment type="caution">
    <text evidence="1">The sequence shown here is derived from an EMBL/GenBank/DDBJ whole genome shotgun (WGS) entry which is preliminary data.</text>
</comment>
<organism evidence="1">
    <name type="scientific">Ophidiomyces ophidiicola</name>
    <dbReference type="NCBI Taxonomy" id="1387563"/>
    <lineage>
        <taxon>Eukaryota</taxon>
        <taxon>Fungi</taxon>
        <taxon>Dikarya</taxon>
        <taxon>Ascomycota</taxon>
        <taxon>Pezizomycotina</taxon>
        <taxon>Eurotiomycetes</taxon>
        <taxon>Eurotiomycetidae</taxon>
        <taxon>Onygenales</taxon>
        <taxon>Onygenaceae</taxon>
        <taxon>Ophidiomyces</taxon>
    </lineage>
</organism>